<evidence type="ECO:0000313" key="3">
    <source>
        <dbReference type="Proteomes" id="UP001153555"/>
    </source>
</evidence>
<dbReference type="PANTHER" id="PTHR45786">
    <property type="entry name" value="DNA BINDING PROTEIN-LIKE"/>
    <property type="match status" value="1"/>
</dbReference>
<accession>A0A9N7NKT6</accession>
<proteinExistence type="predicted"/>
<feature type="non-terminal residue" evidence="2">
    <location>
        <position position="1"/>
    </location>
</feature>
<evidence type="ECO:0000313" key="2">
    <source>
        <dbReference type="EMBL" id="CAA0837474.1"/>
    </source>
</evidence>
<dbReference type="Proteomes" id="UP001153555">
    <property type="component" value="Unassembled WGS sequence"/>
</dbReference>
<evidence type="ECO:0000259" key="1">
    <source>
        <dbReference type="Pfam" id="PF14214"/>
    </source>
</evidence>
<organism evidence="2 3">
    <name type="scientific">Striga hermonthica</name>
    <name type="common">Purple witchweed</name>
    <name type="synonym">Buchnera hermonthica</name>
    <dbReference type="NCBI Taxonomy" id="68872"/>
    <lineage>
        <taxon>Eukaryota</taxon>
        <taxon>Viridiplantae</taxon>
        <taxon>Streptophyta</taxon>
        <taxon>Embryophyta</taxon>
        <taxon>Tracheophyta</taxon>
        <taxon>Spermatophyta</taxon>
        <taxon>Magnoliopsida</taxon>
        <taxon>eudicotyledons</taxon>
        <taxon>Gunneridae</taxon>
        <taxon>Pentapetalae</taxon>
        <taxon>asterids</taxon>
        <taxon>lamiids</taxon>
        <taxon>Lamiales</taxon>
        <taxon>Orobanchaceae</taxon>
        <taxon>Buchnereae</taxon>
        <taxon>Striga</taxon>
    </lineage>
</organism>
<name>A0A9N7NKT6_STRHE</name>
<protein>
    <recommendedName>
        <fullName evidence="1">Helitron helicase-like domain-containing protein</fullName>
    </recommendedName>
</protein>
<dbReference type="EMBL" id="CACSLK010030184">
    <property type="protein sequence ID" value="CAA0837474.1"/>
    <property type="molecule type" value="Genomic_DNA"/>
</dbReference>
<dbReference type="OrthoDB" id="1900198at2759"/>
<reference evidence="2" key="1">
    <citation type="submission" date="2019-12" db="EMBL/GenBank/DDBJ databases">
        <authorList>
            <person name="Scholes J."/>
        </authorList>
    </citation>
    <scope>NUCLEOTIDE SEQUENCE</scope>
</reference>
<dbReference type="PANTHER" id="PTHR45786:SF66">
    <property type="entry name" value="HOOK MOTIF PROTEIN, PUTATIVE-RELATED"/>
    <property type="match status" value="1"/>
</dbReference>
<keyword evidence="3" id="KW-1185">Reference proteome</keyword>
<gene>
    <name evidence="2" type="ORF">SHERM_04438</name>
</gene>
<sequence>NSDGNSDLHEEIVARLTTMLDEHNELVKSFRMAKERIQHHGQNDLKIRLIGRRYSDGRCYNLPTSSEVAALVVGDFDQAMGERDILVETKSGRLQRINELNASYLALQYPLLLPYGEDGYREDIPFSDLKEVKEDGRTTVSIREYFAYRIHDRNHEPSTILSARRLFQQFIVDAYTMVESSRLRYIRFNQSRLRCDMYNGLADAVLRGDIDPGSRGKRIILPSSFTGGARNMIQNYQDAMAICRWAGYPDLFITFTCNPKWPEILRFLGPRNLRPEDRPDIVCRVFRSKLKQLIKDFRHNQMFGKEHMIHGPCGLARKQSPCMVDGKCSKRFPKAFLEFTSVDDEGYPRYRRRDNGRHIEKNGVVVHNGFVVPHNRKLLMKYGAHINVEWCNQSRSIKYLFKYVNKGNDRVTASFYQSTGDGEPEKPVDEINMFYDCRYVSSCEAAWRLLGYELQYKKPPVQRLSFHLKGEQYVIFEDEDRIDEVIKKPTVNESQFLAWMEANKIYPEARELTYVEAPSKFVWNTTLREWTPRIREGAIARLRYVPPNAGDNFYLRCLVNVIRGATCHEDYMKVDNVQYSSYRDACHALGLLGDDREYVDGISEASHWASADSLRRMFATLLVSGSLGRPEHVWETCVDFLSDDIIYRQ</sequence>
<feature type="non-terminal residue" evidence="2">
    <location>
        <position position="649"/>
    </location>
</feature>
<feature type="domain" description="Helitron helicase-like" evidence="1">
    <location>
        <begin position="145"/>
        <end position="305"/>
    </location>
</feature>
<dbReference type="InterPro" id="IPR025476">
    <property type="entry name" value="Helitron_helicase-like"/>
</dbReference>
<dbReference type="Pfam" id="PF14214">
    <property type="entry name" value="Helitron_like_N"/>
    <property type="match status" value="1"/>
</dbReference>
<dbReference type="AlphaFoldDB" id="A0A9N7NKT6"/>
<comment type="caution">
    <text evidence="2">The sequence shown here is derived from an EMBL/GenBank/DDBJ whole genome shotgun (WGS) entry which is preliminary data.</text>
</comment>